<dbReference type="AlphaFoldDB" id="A9AV89"/>
<organism evidence="3 4">
    <name type="scientific">Herpetosiphon aurantiacus (strain ATCC 23779 / DSM 785 / 114-95)</name>
    <dbReference type="NCBI Taxonomy" id="316274"/>
    <lineage>
        <taxon>Bacteria</taxon>
        <taxon>Bacillati</taxon>
        <taxon>Chloroflexota</taxon>
        <taxon>Chloroflexia</taxon>
        <taxon>Herpetosiphonales</taxon>
        <taxon>Herpetosiphonaceae</taxon>
        <taxon>Herpetosiphon</taxon>
    </lineage>
</organism>
<keyword evidence="4" id="KW-1185">Reference proteome</keyword>
<evidence type="ECO:0000259" key="2">
    <source>
        <dbReference type="Pfam" id="PF13360"/>
    </source>
</evidence>
<dbReference type="PANTHER" id="PTHR34512:SF30">
    <property type="entry name" value="OUTER MEMBRANE PROTEIN ASSEMBLY FACTOR BAMB"/>
    <property type="match status" value="1"/>
</dbReference>
<evidence type="ECO:0000313" key="3">
    <source>
        <dbReference type="EMBL" id="ABX03167.1"/>
    </source>
</evidence>
<dbReference type="PANTHER" id="PTHR34512">
    <property type="entry name" value="CELL SURFACE PROTEIN"/>
    <property type="match status" value="1"/>
</dbReference>
<dbReference type="InParanoid" id="A9AV89"/>
<dbReference type="eggNOG" id="COG1520">
    <property type="taxonomic scope" value="Bacteria"/>
</dbReference>
<protein>
    <recommendedName>
        <fullName evidence="2">Pyrrolo-quinoline quinone repeat domain-containing protein</fullName>
    </recommendedName>
</protein>
<dbReference type="KEGG" id="hau:Haur_0518"/>
<dbReference type="Gene3D" id="2.40.128.630">
    <property type="match status" value="1"/>
</dbReference>
<dbReference type="HOGENOM" id="CLU_565934_0_0_0"/>
<keyword evidence="1" id="KW-1133">Transmembrane helix</keyword>
<dbReference type="Proteomes" id="UP000000787">
    <property type="component" value="Chromosome"/>
</dbReference>
<reference evidence="3 4" key="1">
    <citation type="journal article" date="2011" name="Stand. Genomic Sci.">
        <title>Complete genome sequence of the filamentous gliding predatory bacterium Herpetosiphon aurantiacus type strain (114-95(T)).</title>
        <authorList>
            <person name="Kiss H."/>
            <person name="Nett M."/>
            <person name="Domin N."/>
            <person name="Martin K."/>
            <person name="Maresca J.A."/>
            <person name="Copeland A."/>
            <person name="Lapidus A."/>
            <person name="Lucas S."/>
            <person name="Berry K.W."/>
            <person name="Glavina Del Rio T."/>
            <person name="Dalin E."/>
            <person name="Tice H."/>
            <person name="Pitluck S."/>
            <person name="Richardson P."/>
            <person name="Bruce D."/>
            <person name="Goodwin L."/>
            <person name="Han C."/>
            <person name="Detter J.C."/>
            <person name="Schmutz J."/>
            <person name="Brettin T."/>
            <person name="Land M."/>
            <person name="Hauser L."/>
            <person name="Kyrpides N.C."/>
            <person name="Ivanova N."/>
            <person name="Goker M."/>
            <person name="Woyke T."/>
            <person name="Klenk H.P."/>
            <person name="Bryant D.A."/>
        </authorList>
    </citation>
    <scope>NUCLEOTIDE SEQUENCE [LARGE SCALE GENOMIC DNA]</scope>
    <source>
        <strain evidence="4">ATCC 23779 / DSM 785 / 114-95</strain>
    </source>
</reference>
<gene>
    <name evidence="3" type="ordered locus">Haur_0518</name>
</gene>
<feature type="domain" description="Pyrrolo-quinoline quinone repeat" evidence="2">
    <location>
        <begin position="111"/>
        <end position="219"/>
    </location>
</feature>
<keyword evidence="1" id="KW-0812">Transmembrane</keyword>
<dbReference type="EMBL" id="CP000875">
    <property type="protein sequence ID" value="ABX03167.1"/>
    <property type="molecule type" value="Genomic_DNA"/>
</dbReference>
<sequence>MANQWNPNMSPYRQDRSSCMPVLLIIFVLTLGIGGGIYFFVNNVMSDAFESSITQVSSQMETAVVGSSANEPAIAGSVLYSSTQLAYDRNGDERNELLVQLSNNSQYSMALLDGADGKPIWQTELGSESYELIALDQYVAVIKERDFRLFNSQDGTFGWQTRLTDRLQSSPPMLFIADDLLVIQTYDNILTAYELKTGSQRWQKPLEASYASDLVRLGDELCGTERDAESLEFVVCYALKTGEQRQAIQLNNDWTEQVEWIADPLSNDGILRLQSDPEPITLSAIGLDQQQRWSVELDEAFYYSFRGSEQRFANSSDHIAIGAEQHIAIITAERKVVMYSLTDYALTPLGFDNDVLYVSAVKQRGTNTVSILAINAQTAELIWRLDDLGESHEWSGSGKIQGVVVPGEGMIFGWLDPEIDDLVRVQLLKRQDGTVGWSFQQQMFIGQVPVLTRTGNALLIQTSDGLTMTNLRTGESLWTLTR</sequence>
<dbReference type="InterPro" id="IPR018391">
    <property type="entry name" value="PQQ_b-propeller_rpt"/>
</dbReference>
<dbReference type="STRING" id="316274.Haur_0518"/>
<proteinExistence type="predicted"/>
<dbReference type="InterPro" id="IPR015943">
    <property type="entry name" value="WD40/YVTN_repeat-like_dom_sf"/>
</dbReference>
<name>A9AV89_HERA2</name>
<evidence type="ECO:0000256" key="1">
    <source>
        <dbReference type="SAM" id="Phobius"/>
    </source>
</evidence>
<dbReference type="InterPro" id="IPR011047">
    <property type="entry name" value="Quinoprotein_ADH-like_sf"/>
</dbReference>
<dbReference type="Pfam" id="PF13360">
    <property type="entry name" value="PQQ_2"/>
    <property type="match status" value="1"/>
</dbReference>
<accession>A9AV89</accession>
<dbReference type="BioCyc" id="HAUR316274:GHYA-526-MONOMER"/>
<dbReference type="Gene3D" id="2.130.10.10">
    <property type="entry name" value="YVTN repeat-like/Quinoprotein amine dehydrogenase"/>
    <property type="match status" value="1"/>
</dbReference>
<keyword evidence="1" id="KW-0472">Membrane</keyword>
<feature type="transmembrane region" description="Helical" evidence="1">
    <location>
        <begin position="21"/>
        <end position="41"/>
    </location>
</feature>
<dbReference type="SUPFAM" id="SSF50998">
    <property type="entry name" value="Quinoprotein alcohol dehydrogenase-like"/>
    <property type="match status" value="1"/>
</dbReference>
<dbReference type="InterPro" id="IPR002372">
    <property type="entry name" value="PQQ_rpt_dom"/>
</dbReference>
<dbReference type="SMART" id="SM00564">
    <property type="entry name" value="PQQ"/>
    <property type="match status" value="3"/>
</dbReference>
<evidence type="ECO:0000313" key="4">
    <source>
        <dbReference type="Proteomes" id="UP000000787"/>
    </source>
</evidence>